<evidence type="ECO:0000256" key="9">
    <source>
        <dbReference type="HAMAP-Rule" id="MF_00041"/>
    </source>
</evidence>
<feature type="domain" description="tRNA synthetases class I catalytic" evidence="10">
    <location>
        <begin position="17"/>
        <end position="346"/>
    </location>
</feature>
<comment type="subcellular location">
    <subcellularLocation>
        <location evidence="9">Cytoplasm</location>
    </subcellularLocation>
</comment>
<dbReference type="Pfam" id="PF01406">
    <property type="entry name" value="tRNA-synt_1e"/>
    <property type="match status" value="1"/>
</dbReference>
<dbReference type="EC" id="6.1.1.16" evidence="9"/>
<evidence type="ECO:0000256" key="5">
    <source>
        <dbReference type="ARBA" id="ARBA00022833"/>
    </source>
</evidence>
<dbReference type="InterPro" id="IPR009080">
    <property type="entry name" value="tRNAsynth_Ia_anticodon-bd"/>
</dbReference>
<dbReference type="GO" id="GO:0005829">
    <property type="term" value="C:cytosol"/>
    <property type="evidence" value="ECO:0007669"/>
    <property type="project" value="TreeGrafter"/>
</dbReference>
<dbReference type="Gene3D" id="3.40.50.620">
    <property type="entry name" value="HUPs"/>
    <property type="match status" value="1"/>
</dbReference>
<dbReference type="Proteomes" id="UP000179106">
    <property type="component" value="Unassembled WGS sequence"/>
</dbReference>
<dbReference type="NCBIfam" id="TIGR00435">
    <property type="entry name" value="cysS"/>
    <property type="match status" value="1"/>
</dbReference>
<evidence type="ECO:0000259" key="10">
    <source>
        <dbReference type="Pfam" id="PF01406"/>
    </source>
</evidence>
<evidence type="ECO:0000256" key="6">
    <source>
        <dbReference type="ARBA" id="ARBA00022840"/>
    </source>
</evidence>
<dbReference type="HAMAP" id="MF_00041">
    <property type="entry name" value="Cys_tRNA_synth"/>
    <property type="match status" value="1"/>
</dbReference>
<keyword evidence="9" id="KW-0963">Cytoplasm</keyword>
<dbReference type="SUPFAM" id="SSF47323">
    <property type="entry name" value="Anticodon-binding domain of a subclass of class I aminoacyl-tRNA synthetases"/>
    <property type="match status" value="1"/>
</dbReference>
<keyword evidence="6 9" id="KW-0067">ATP-binding</keyword>
<evidence type="ECO:0000256" key="4">
    <source>
        <dbReference type="ARBA" id="ARBA00022741"/>
    </source>
</evidence>
<keyword evidence="8 9" id="KW-0030">Aminoacyl-tRNA synthetase</keyword>
<comment type="similarity">
    <text evidence="9">Belongs to the class-I aminoacyl-tRNA synthetase family.</text>
</comment>
<organism evidence="11 12">
    <name type="scientific">Candidatus Ryanbacteria bacterium RIFCSPLOWO2_01_FULL_48_26</name>
    <dbReference type="NCBI Taxonomy" id="1802126"/>
    <lineage>
        <taxon>Bacteria</taxon>
        <taxon>Candidatus Ryaniibacteriota</taxon>
    </lineage>
</organism>
<evidence type="ECO:0000313" key="11">
    <source>
        <dbReference type="EMBL" id="OGZ53326.1"/>
    </source>
</evidence>
<accession>A0A1G2GSZ9</accession>
<keyword evidence="7 9" id="KW-0648">Protein biosynthesis</keyword>
<dbReference type="PRINTS" id="PR00983">
    <property type="entry name" value="TRNASYNTHCYS"/>
</dbReference>
<dbReference type="InterPro" id="IPR014729">
    <property type="entry name" value="Rossmann-like_a/b/a_fold"/>
</dbReference>
<feature type="binding site" evidence="9">
    <location>
        <position position="227"/>
    </location>
    <ligand>
        <name>Zn(2+)</name>
        <dbReference type="ChEBI" id="CHEBI:29105"/>
    </ligand>
</feature>
<feature type="binding site" evidence="9">
    <location>
        <position position="257"/>
    </location>
    <ligand>
        <name>Zn(2+)</name>
        <dbReference type="ChEBI" id="CHEBI:29105"/>
    </ligand>
</feature>
<feature type="binding site" evidence="9">
    <location>
        <position position="29"/>
    </location>
    <ligand>
        <name>Zn(2+)</name>
        <dbReference type="ChEBI" id="CHEBI:29105"/>
    </ligand>
</feature>
<gene>
    <name evidence="9" type="primary">cysS</name>
    <name evidence="11" type="ORF">A3B25_03770</name>
</gene>
<keyword evidence="2 9" id="KW-0436">Ligase</keyword>
<comment type="cofactor">
    <cofactor evidence="9">
        <name>Zn(2+)</name>
        <dbReference type="ChEBI" id="CHEBI:29105"/>
    </cofactor>
    <text evidence="9">Binds 1 zinc ion per subunit.</text>
</comment>
<comment type="caution">
    <text evidence="9">Lacks conserved residue(s) required for the propagation of feature annotation.</text>
</comment>
<dbReference type="GO" id="GO:0005524">
    <property type="term" value="F:ATP binding"/>
    <property type="evidence" value="ECO:0007669"/>
    <property type="project" value="UniProtKB-UniRule"/>
</dbReference>
<dbReference type="InterPro" id="IPR024909">
    <property type="entry name" value="Cys-tRNA/MSH_ligase"/>
</dbReference>
<evidence type="ECO:0000256" key="3">
    <source>
        <dbReference type="ARBA" id="ARBA00022723"/>
    </source>
</evidence>
<feature type="short sequence motif" description="'HIGH' region" evidence="9">
    <location>
        <begin position="31"/>
        <end position="41"/>
    </location>
</feature>
<feature type="binding site" evidence="9">
    <location>
        <position position="287"/>
    </location>
    <ligand>
        <name>ATP</name>
        <dbReference type="ChEBI" id="CHEBI:30616"/>
    </ligand>
</feature>
<dbReference type="InterPro" id="IPR032678">
    <property type="entry name" value="tRNA-synt_1_cat_dom"/>
</dbReference>
<dbReference type="InterPro" id="IPR015803">
    <property type="entry name" value="Cys-tRNA-ligase"/>
</dbReference>
<dbReference type="GO" id="GO:0004817">
    <property type="term" value="F:cysteine-tRNA ligase activity"/>
    <property type="evidence" value="ECO:0007669"/>
    <property type="project" value="UniProtKB-UniRule"/>
</dbReference>
<dbReference type="Gene3D" id="1.20.120.1910">
    <property type="entry name" value="Cysteine-tRNA ligase, C-terminal anti-codon recognition domain"/>
    <property type="match status" value="1"/>
</dbReference>
<evidence type="ECO:0000256" key="1">
    <source>
        <dbReference type="ARBA" id="ARBA00011245"/>
    </source>
</evidence>
<evidence type="ECO:0000256" key="7">
    <source>
        <dbReference type="ARBA" id="ARBA00022917"/>
    </source>
</evidence>
<dbReference type="PANTHER" id="PTHR10890:SF3">
    <property type="entry name" value="CYSTEINE--TRNA LIGASE, CYTOPLASMIC"/>
    <property type="match status" value="1"/>
</dbReference>
<dbReference type="STRING" id="1802126.A3B25_03770"/>
<dbReference type="GO" id="GO:0006423">
    <property type="term" value="P:cysteinyl-tRNA aminoacylation"/>
    <property type="evidence" value="ECO:0007669"/>
    <property type="project" value="UniProtKB-UniRule"/>
</dbReference>
<keyword evidence="5 9" id="KW-0862">Zinc</keyword>
<dbReference type="PANTHER" id="PTHR10890">
    <property type="entry name" value="CYSTEINYL-TRNA SYNTHETASE"/>
    <property type="match status" value="1"/>
</dbReference>
<evidence type="ECO:0000256" key="2">
    <source>
        <dbReference type="ARBA" id="ARBA00022598"/>
    </source>
</evidence>
<proteinExistence type="inferred from homology"/>
<protein>
    <recommendedName>
        <fullName evidence="9">Cysteine--tRNA ligase</fullName>
        <ecNumber evidence="9">6.1.1.16</ecNumber>
    </recommendedName>
    <alternativeName>
        <fullName evidence="9">Cysteinyl-tRNA synthetase</fullName>
        <shortName evidence="9">CysRS</shortName>
    </alternativeName>
</protein>
<evidence type="ECO:0000313" key="12">
    <source>
        <dbReference type="Proteomes" id="UP000179106"/>
    </source>
</evidence>
<comment type="subunit">
    <text evidence="1 9">Monomer.</text>
</comment>
<reference evidence="11 12" key="1">
    <citation type="journal article" date="2016" name="Nat. Commun.">
        <title>Thousands of microbial genomes shed light on interconnected biogeochemical processes in an aquifer system.</title>
        <authorList>
            <person name="Anantharaman K."/>
            <person name="Brown C.T."/>
            <person name="Hug L.A."/>
            <person name="Sharon I."/>
            <person name="Castelle C.J."/>
            <person name="Probst A.J."/>
            <person name="Thomas B.C."/>
            <person name="Singh A."/>
            <person name="Wilkins M.J."/>
            <person name="Karaoz U."/>
            <person name="Brodie E.L."/>
            <person name="Williams K.H."/>
            <person name="Hubbard S.S."/>
            <person name="Banfield J.F."/>
        </authorList>
    </citation>
    <scope>NUCLEOTIDE SEQUENCE [LARGE SCALE GENOMIC DNA]</scope>
</reference>
<name>A0A1G2GSZ9_9BACT</name>
<feature type="binding site" evidence="9">
    <location>
        <position position="253"/>
    </location>
    <ligand>
        <name>Zn(2+)</name>
        <dbReference type="ChEBI" id="CHEBI:29105"/>
    </ligand>
</feature>
<evidence type="ECO:0000256" key="8">
    <source>
        <dbReference type="ARBA" id="ARBA00023146"/>
    </source>
</evidence>
<comment type="caution">
    <text evidence="11">The sequence shown here is derived from an EMBL/GenBank/DDBJ whole genome shotgun (WGS) entry which is preliminary data.</text>
</comment>
<sequence length="480" mass="55916">MELRLYNTLTREKDLFEPPKDGVIRLYTCGPTVYDHAHIGNLRSYIVADTVRRVLKFNGHKVKWVMNITDVDDKTIKRTVDEFGPQATPENLREYTERYIRSFKEDLKKINIPTDEPDITLIRVSDKIEEIKAFIKELMKLGYAYKTEDGVYFSIKKYQEKFGDYGSLVGEHFLEGKKTGARVKVDEYEKENLSDFALWKGRDPSDGNIFWPDKELGDGRPGWHIECSVINREAFGGWTTDIHTGGVDLIFPHHTNEIAQSQPLYKPFVKYWLHNEHLLVGDKKMAKREKNVFKIEDLEAELFKSKGKYKDRENIVSAGLAFRYLALQTNYGTKMNFTKAALLSAKRNLYYLAGAYKKYKNPPWKFSEQIFEGFINNLNDDLNTAGALAHLWESIPYPSDRVDVMLEIFGIKDDLLKLMAKLKPLEEKNIPPEVDKLKVEREKYRVNKQFVQSDRLRKEINDLGYELEDTPNGPKVWKKK</sequence>
<dbReference type="AlphaFoldDB" id="A0A1G2GSZ9"/>
<dbReference type="EMBL" id="MHNW01000023">
    <property type="protein sequence ID" value="OGZ53326.1"/>
    <property type="molecule type" value="Genomic_DNA"/>
</dbReference>
<keyword evidence="3 9" id="KW-0479">Metal-binding</keyword>
<comment type="catalytic activity">
    <reaction evidence="9">
        <text>tRNA(Cys) + L-cysteine + ATP = L-cysteinyl-tRNA(Cys) + AMP + diphosphate</text>
        <dbReference type="Rhea" id="RHEA:17773"/>
        <dbReference type="Rhea" id="RHEA-COMP:9661"/>
        <dbReference type="Rhea" id="RHEA-COMP:9679"/>
        <dbReference type="ChEBI" id="CHEBI:30616"/>
        <dbReference type="ChEBI" id="CHEBI:33019"/>
        <dbReference type="ChEBI" id="CHEBI:35235"/>
        <dbReference type="ChEBI" id="CHEBI:78442"/>
        <dbReference type="ChEBI" id="CHEBI:78517"/>
        <dbReference type="ChEBI" id="CHEBI:456215"/>
        <dbReference type="EC" id="6.1.1.16"/>
    </reaction>
</comment>
<dbReference type="SUPFAM" id="SSF52374">
    <property type="entry name" value="Nucleotidylyl transferase"/>
    <property type="match status" value="1"/>
</dbReference>
<dbReference type="GO" id="GO:0008270">
    <property type="term" value="F:zinc ion binding"/>
    <property type="evidence" value="ECO:0007669"/>
    <property type="project" value="UniProtKB-UniRule"/>
</dbReference>
<keyword evidence="4 9" id="KW-0547">Nucleotide-binding</keyword>